<keyword evidence="6" id="KW-1133">Transmembrane helix</keyword>
<evidence type="ECO:0000256" key="4">
    <source>
        <dbReference type="ARBA" id="ARBA00022692"/>
    </source>
</evidence>
<dbReference type="InterPro" id="IPR057475">
    <property type="entry name" value="CUT_C"/>
</dbReference>
<evidence type="ECO:0000256" key="2">
    <source>
        <dbReference type="ARBA" id="ARBA00022460"/>
    </source>
</evidence>
<dbReference type="Pfam" id="PF25301">
    <property type="entry name" value="CUT_C"/>
    <property type="match status" value="1"/>
</dbReference>
<dbReference type="InterPro" id="IPR056953">
    <property type="entry name" value="CUT_N"/>
</dbReference>
<dbReference type="WBParaSite" id="NBR_0001999101-mRNA-1">
    <property type="protein sequence ID" value="NBR_0001999101-mRNA-1"/>
    <property type="gene ID" value="NBR_0001999101"/>
</dbReference>
<dbReference type="PROSITE" id="PS51034">
    <property type="entry name" value="ZP_2"/>
    <property type="match status" value="1"/>
</dbReference>
<feature type="chain" id="PRO_5043125946" evidence="8">
    <location>
        <begin position="17"/>
        <end position="187"/>
    </location>
</feature>
<reference evidence="12" key="1">
    <citation type="submission" date="2017-02" db="UniProtKB">
        <authorList>
            <consortium name="WormBaseParasite"/>
        </authorList>
    </citation>
    <scope>IDENTIFICATION</scope>
</reference>
<organism evidence="12">
    <name type="scientific">Nippostrongylus brasiliensis</name>
    <name type="common">Rat hookworm</name>
    <dbReference type="NCBI Taxonomy" id="27835"/>
    <lineage>
        <taxon>Eukaryota</taxon>
        <taxon>Metazoa</taxon>
        <taxon>Ecdysozoa</taxon>
        <taxon>Nematoda</taxon>
        <taxon>Chromadorea</taxon>
        <taxon>Rhabditida</taxon>
        <taxon>Rhabditina</taxon>
        <taxon>Rhabditomorpha</taxon>
        <taxon>Strongyloidea</taxon>
        <taxon>Heligmosomidae</taxon>
        <taxon>Nippostrongylus</taxon>
    </lineage>
</organism>
<keyword evidence="3" id="KW-1003">Cell membrane</keyword>
<comment type="subcellular location">
    <subcellularLocation>
        <location evidence="1">Cell membrane</location>
        <topology evidence="1">Single-pass type I membrane protein</topology>
    </subcellularLocation>
</comment>
<keyword evidence="11" id="KW-1185">Reference proteome</keyword>
<dbReference type="PANTHER" id="PTHR22907">
    <property type="entry name" value="GH04558P"/>
    <property type="match status" value="1"/>
</dbReference>
<protein>
    <submittedName>
        <fullName evidence="12">ZP domain-containing protein</fullName>
    </submittedName>
</protein>
<evidence type="ECO:0000313" key="12">
    <source>
        <dbReference type="WBParaSite" id="NBR_0001999101-mRNA-1"/>
    </source>
</evidence>
<dbReference type="Pfam" id="PF25057">
    <property type="entry name" value="CUT_N"/>
    <property type="match status" value="1"/>
</dbReference>
<evidence type="ECO:0000256" key="3">
    <source>
        <dbReference type="ARBA" id="ARBA00022475"/>
    </source>
</evidence>
<dbReference type="GO" id="GO:0042302">
    <property type="term" value="F:structural constituent of cuticle"/>
    <property type="evidence" value="ECO:0007669"/>
    <property type="project" value="UniProtKB-KW"/>
</dbReference>
<evidence type="ECO:0000313" key="10">
    <source>
        <dbReference type="EMBL" id="VDL83728.1"/>
    </source>
</evidence>
<evidence type="ECO:0000256" key="5">
    <source>
        <dbReference type="ARBA" id="ARBA00022729"/>
    </source>
</evidence>
<evidence type="ECO:0000256" key="7">
    <source>
        <dbReference type="ARBA" id="ARBA00023136"/>
    </source>
</evidence>
<feature type="domain" description="ZP" evidence="9">
    <location>
        <begin position="1"/>
        <end position="187"/>
    </location>
</feature>
<evidence type="ECO:0000256" key="6">
    <source>
        <dbReference type="ARBA" id="ARBA00022989"/>
    </source>
</evidence>
<accession>A0A0N4YRW9</accession>
<dbReference type="InterPro" id="IPR051962">
    <property type="entry name" value="Cuticlin"/>
</dbReference>
<keyword evidence="4" id="KW-0812">Transmembrane</keyword>
<evidence type="ECO:0000259" key="9">
    <source>
        <dbReference type="PROSITE" id="PS51034"/>
    </source>
</evidence>
<dbReference type="Proteomes" id="UP000271162">
    <property type="component" value="Unassembled WGS sequence"/>
</dbReference>
<reference evidence="10 11" key="2">
    <citation type="submission" date="2018-11" db="EMBL/GenBank/DDBJ databases">
        <authorList>
            <consortium name="Pathogen Informatics"/>
        </authorList>
    </citation>
    <scope>NUCLEOTIDE SEQUENCE [LARGE SCALE GENOMIC DNA]</scope>
</reference>
<dbReference type="InterPro" id="IPR001507">
    <property type="entry name" value="ZP_dom"/>
</dbReference>
<dbReference type="SMART" id="SM00241">
    <property type="entry name" value="ZP"/>
    <property type="match status" value="1"/>
</dbReference>
<evidence type="ECO:0000256" key="8">
    <source>
        <dbReference type="SAM" id="SignalP"/>
    </source>
</evidence>
<proteinExistence type="predicted"/>
<dbReference type="GO" id="GO:0005886">
    <property type="term" value="C:plasma membrane"/>
    <property type="evidence" value="ECO:0007669"/>
    <property type="project" value="UniProtKB-SubCell"/>
</dbReference>
<gene>
    <name evidence="10" type="ORF">NBR_LOCUS19992</name>
</gene>
<keyword evidence="2" id="KW-0193">Cuticle</keyword>
<feature type="signal peptide" evidence="8">
    <location>
        <begin position="1"/>
        <end position="16"/>
    </location>
</feature>
<evidence type="ECO:0000256" key="1">
    <source>
        <dbReference type="ARBA" id="ARBA00004251"/>
    </source>
</evidence>
<name>A0A0N4YRW9_NIPBR</name>
<dbReference type="PANTHER" id="PTHR22907:SF39">
    <property type="entry name" value="ZP DOMAIN-CONTAINING PROTEIN"/>
    <property type="match status" value="1"/>
</dbReference>
<keyword evidence="5 8" id="KW-0732">Signal</keyword>
<dbReference type="AlphaFoldDB" id="A0A0N4YRW9"/>
<evidence type="ECO:0000313" key="11">
    <source>
        <dbReference type="Proteomes" id="UP000271162"/>
    </source>
</evidence>
<sequence>MNIILISFVLCGASFAAKYPNEITDQPLVLCEPERILIKVRTTSSNPSHIYADDFPDDPDCSSRNMNKIALRHGKCGMSTERTSDRSYCAQCVYVHSQVLDDFESTLDISDAVPTELAPQFDVEKMPKCSYTIRKGSESGPEVRYAAVGESVYHVWRCAGENAGILVQNCFVEDGQGNRILVIDQNG</sequence>
<dbReference type="EMBL" id="UYSL01024690">
    <property type="protein sequence ID" value="VDL83728.1"/>
    <property type="molecule type" value="Genomic_DNA"/>
</dbReference>
<keyword evidence="7" id="KW-0472">Membrane</keyword>